<feature type="non-terminal residue" evidence="3">
    <location>
        <position position="258"/>
    </location>
</feature>
<dbReference type="AlphaFoldDB" id="X0VNY2"/>
<name>X0VNY2_9ZZZZ</name>
<dbReference type="Pfam" id="PF18763">
    <property type="entry name" value="ddrB-ParB"/>
    <property type="match status" value="1"/>
</dbReference>
<feature type="domain" description="DdrB-like" evidence="2">
    <location>
        <begin position="53"/>
        <end position="173"/>
    </location>
</feature>
<evidence type="ECO:0000256" key="1">
    <source>
        <dbReference type="SAM" id="MobiDB-lite"/>
    </source>
</evidence>
<proteinExistence type="predicted"/>
<evidence type="ECO:0000259" key="2">
    <source>
        <dbReference type="Pfam" id="PF18763"/>
    </source>
</evidence>
<sequence length="258" mass="29097">MNKVNTSLIEDVDTTVFNDSGFFKLGFRAKEFLESAIILGRERNIIFPSGEKNRSFFAIVNMDKILASHNEENFSSTEGYPTNDNGRNLNDRNYEKDKNAQARVISVAQKLNPNIIISTNATASGTPIVSLDGIVVSGNNRTMSVKRAKNSHKAVYQNYKNILREELLAGGYGIGMTKTGYDREHYIEKIIEGKEIQIRSGNFGSVRSYADDLRELEEGLEDGKQYMVKAEKRGSSSYSMKEESYNYHLQWENDGSDN</sequence>
<dbReference type="InterPro" id="IPR041398">
    <property type="entry name" value="DdrB_dom"/>
</dbReference>
<gene>
    <name evidence="3" type="ORF">S01H1_54795</name>
</gene>
<dbReference type="EMBL" id="BARS01035574">
    <property type="protein sequence ID" value="GAG20079.1"/>
    <property type="molecule type" value="Genomic_DNA"/>
</dbReference>
<reference evidence="3" key="1">
    <citation type="journal article" date="2014" name="Front. Microbiol.">
        <title>High frequency of phylogenetically diverse reductive dehalogenase-homologous genes in deep subseafloor sedimentary metagenomes.</title>
        <authorList>
            <person name="Kawai M."/>
            <person name="Futagami T."/>
            <person name="Toyoda A."/>
            <person name="Takaki Y."/>
            <person name="Nishi S."/>
            <person name="Hori S."/>
            <person name="Arai W."/>
            <person name="Tsubouchi T."/>
            <person name="Morono Y."/>
            <person name="Uchiyama I."/>
            <person name="Ito T."/>
            <person name="Fujiyama A."/>
            <person name="Inagaki F."/>
            <person name="Takami H."/>
        </authorList>
    </citation>
    <scope>NUCLEOTIDE SEQUENCE</scope>
    <source>
        <strain evidence="3">Expedition CK06-06</strain>
    </source>
</reference>
<feature type="region of interest" description="Disordered" evidence="1">
    <location>
        <begin position="73"/>
        <end position="93"/>
    </location>
</feature>
<accession>X0VNY2</accession>
<organism evidence="3">
    <name type="scientific">marine sediment metagenome</name>
    <dbReference type="NCBI Taxonomy" id="412755"/>
    <lineage>
        <taxon>unclassified sequences</taxon>
        <taxon>metagenomes</taxon>
        <taxon>ecological metagenomes</taxon>
    </lineage>
</organism>
<feature type="compositionally biased region" description="Polar residues" evidence="1">
    <location>
        <begin position="73"/>
        <end position="88"/>
    </location>
</feature>
<protein>
    <recommendedName>
        <fullName evidence="2">DdrB-like domain-containing protein</fullName>
    </recommendedName>
</protein>
<comment type="caution">
    <text evidence="3">The sequence shown here is derived from an EMBL/GenBank/DDBJ whole genome shotgun (WGS) entry which is preliminary data.</text>
</comment>
<evidence type="ECO:0000313" key="3">
    <source>
        <dbReference type="EMBL" id="GAG20079.1"/>
    </source>
</evidence>